<comment type="caution">
    <text evidence="4">The sequence shown here is derived from an EMBL/GenBank/DDBJ whole genome shotgun (WGS) entry which is preliminary data.</text>
</comment>
<dbReference type="Pfam" id="PF00732">
    <property type="entry name" value="GMC_oxred_N"/>
    <property type="match status" value="1"/>
</dbReference>
<feature type="binding site" evidence="2">
    <location>
        <position position="96"/>
    </location>
    <ligand>
        <name>FAD</name>
        <dbReference type="ChEBI" id="CHEBI:57692"/>
    </ligand>
</feature>
<evidence type="ECO:0000259" key="3">
    <source>
        <dbReference type="PROSITE" id="PS00624"/>
    </source>
</evidence>
<comment type="similarity">
    <text evidence="1">Belongs to the GMC oxidoreductase family.</text>
</comment>
<dbReference type="Gene3D" id="3.30.560.10">
    <property type="entry name" value="Glucose Oxidase, domain 3"/>
    <property type="match status" value="1"/>
</dbReference>
<dbReference type="InterPro" id="IPR000172">
    <property type="entry name" value="GMC_OxRdtase_N"/>
</dbReference>
<evidence type="ECO:0000313" key="4">
    <source>
        <dbReference type="EMBL" id="OAA70573.1"/>
    </source>
</evidence>
<reference evidence="4 5" key="1">
    <citation type="journal article" date="2016" name="Genome Biol. Evol.">
        <title>Divergent and convergent evolution of fungal pathogenicity.</title>
        <authorList>
            <person name="Shang Y."/>
            <person name="Xiao G."/>
            <person name="Zheng P."/>
            <person name="Cen K."/>
            <person name="Zhan S."/>
            <person name="Wang C."/>
        </authorList>
    </citation>
    <scope>NUCLEOTIDE SEQUENCE [LARGE SCALE GENOMIC DNA]</scope>
    <source>
        <strain evidence="4 5">ARSEF 2679</strain>
    </source>
</reference>
<dbReference type="GO" id="GO:0050660">
    <property type="term" value="F:flavin adenine dinucleotide binding"/>
    <property type="evidence" value="ECO:0007669"/>
    <property type="project" value="InterPro"/>
</dbReference>
<feature type="binding site" evidence="2">
    <location>
        <begin position="535"/>
        <end position="536"/>
    </location>
    <ligand>
        <name>FAD</name>
        <dbReference type="ChEBI" id="CHEBI:57692"/>
    </ligand>
</feature>
<dbReference type="EMBL" id="AZHB01000004">
    <property type="protein sequence ID" value="OAA70573.1"/>
    <property type="molecule type" value="Genomic_DNA"/>
</dbReference>
<keyword evidence="2" id="KW-0285">Flavoprotein</keyword>
<dbReference type="PROSITE" id="PS51257">
    <property type="entry name" value="PROKAR_LIPOPROTEIN"/>
    <property type="match status" value="1"/>
</dbReference>
<dbReference type="GeneID" id="30018839"/>
<feature type="binding site" evidence="2">
    <location>
        <position position="235"/>
    </location>
    <ligand>
        <name>FAD</name>
        <dbReference type="ChEBI" id="CHEBI:57692"/>
    </ligand>
</feature>
<gene>
    <name evidence="4" type="ORF">ISF_02547</name>
</gene>
<evidence type="ECO:0000256" key="1">
    <source>
        <dbReference type="ARBA" id="ARBA00010790"/>
    </source>
</evidence>
<dbReference type="InterPro" id="IPR007867">
    <property type="entry name" value="GMC_OxRtase_C"/>
</dbReference>
<organism evidence="4 5">
    <name type="scientific">Cordyceps fumosorosea (strain ARSEF 2679)</name>
    <name type="common">Isaria fumosorosea</name>
    <dbReference type="NCBI Taxonomy" id="1081104"/>
    <lineage>
        <taxon>Eukaryota</taxon>
        <taxon>Fungi</taxon>
        <taxon>Dikarya</taxon>
        <taxon>Ascomycota</taxon>
        <taxon>Pezizomycotina</taxon>
        <taxon>Sordariomycetes</taxon>
        <taxon>Hypocreomycetidae</taxon>
        <taxon>Hypocreales</taxon>
        <taxon>Cordycipitaceae</taxon>
        <taxon>Cordyceps</taxon>
    </lineage>
</organism>
<dbReference type="PANTHER" id="PTHR11552:SF78">
    <property type="entry name" value="GLUCOSE-METHANOL-CHOLINE OXIDOREDUCTASE N-TERMINAL DOMAIN-CONTAINING PROTEIN"/>
    <property type="match status" value="1"/>
</dbReference>
<evidence type="ECO:0000313" key="5">
    <source>
        <dbReference type="Proteomes" id="UP000076744"/>
    </source>
</evidence>
<dbReference type="PIRSF" id="PIRSF000137">
    <property type="entry name" value="Alcohol_oxidase"/>
    <property type="match status" value="1"/>
</dbReference>
<evidence type="ECO:0000256" key="2">
    <source>
        <dbReference type="PIRSR" id="PIRSR000137-2"/>
    </source>
</evidence>
<dbReference type="Gene3D" id="3.50.50.60">
    <property type="entry name" value="FAD/NAD(P)-binding domain"/>
    <property type="match status" value="1"/>
</dbReference>
<dbReference type="GO" id="GO:0016614">
    <property type="term" value="F:oxidoreductase activity, acting on CH-OH group of donors"/>
    <property type="evidence" value="ECO:0007669"/>
    <property type="project" value="InterPro"/>
</dbReference>
<dbReference type="STRING" id="1081104.A0A168BUN9"/>
<dbReference type="Proteomes" id="UP000076744">
    <property type="component" value="Unassembled WGS sequence"/>
</dbReference>
<keyword evidence="5" id="KW-1185">Reference proteome</keyword>
<accession>A0A168BUN9</accession>
<dbReference type="OrthoDB" id="269227at2759"/>
<proteinExistence type="inferred from homology"/>
<dbReference type="AlphaFoldDB" id="A0A168BUN9"/>
<comment type="cofactor">
    <cofactor evidence="2">
        <name>FAD</name>
        <dbReference type="ChEBI" id="CHEBI:57692"/>
    </cofactor>
</comment>
<feature type="domain" description="Glucose-methanol-choline oxidoreductase N-terminal" evidence="3">
    <location>
        <begin position="277"/>
        <end position="291"/>
    </location>
</feature>
<dbReference type="SUPFAM" id="SSF54373">
    <property type="entry name" value="FAD-linked reductases, C-terminal domain"/>
    <property type="match status" value="1"/>
</dbReference>
<dbReference type="PANTHER" id="PTHR11552">
    <property type="entry name" value="GLUCOSE-METHANOL-CHOLINE GMC OXIDOREDUCTASE"/>
    <property type="match status" value="1"/>
</dbReference>
<name>A0A168BUN9_CORFA</name>
<dbReference type="Pfam" id="PF05199">
    <property type="entry name" value="GMC_oxred_C"/>
    <property type="match status" value="1"/>
</dbReference>
<dbReference type="SUPFAM" id="SSF51905">
    <property type="entry name" value="FAD/NAD(P)-binding domain"/>
    <property type="match status" value="1"/>
</dbReference>
<dbReference type="InterPro" id="IPR036188">
    <property type="entry name" value="FAD/NAD-bd_sf"/>
</dbReference>
<protein>
    <submittedName>
        <fullName evidence="4">Alcohol oxidase</fullName>
    </submittedName>
</protein>
<dbReference type="PROSITE" id="PS00624">
    <property type="entry name" value="GMC_OXRED_2"/>
    <property type="match status" value="1"/>
</dbReference>
<dbReference type="RefSeq" id="XP_018706860.1">
    <property type="nucleotide sequence ID" value="XM_018846153.1"/>
</dbReference>
<keyword evidence="2" id="KW-0274">FAD</keyword>
<dbReference type="InterPro" id="IPR012132">
    <property type="entry name" value="GMC_OxRdtase"/>
</dbReference>
<sequence>MGLHQKLPAGLDEVDVIVAGGGTAGCIVASRLASAEPNLSILVIEGGMDNHQDPTIVNIGLFFQHIMPGSRTTLFYPAKPSKHLADRALPIQCGGVLGGGSSINMALYSRAHRSDFDAWDVPGWSAKDMTPYMKKLETYHGKGSLDVHGRDGPVHISRGTWSGGASEDDFMDAVRKAGYPEVDDVQSLEAVNSFGRANRYVSPDGRRQDTAHTYLHPRLQDGQHPNLHVVVQSQVSRVIVEDGRAAGVVFRPNPRLRPQYAGDVTVRARRLVILSCGALGTPAVLEGSGIGNPEVLGRAGVAVVAENLGVGVGYEDHQLLGSAYKTSLGPRDTLSDMSFGLLSPEAIFSERPEILGYTGQDATGKLRPTDEEAAALGPEFEAAWVADFESKPDKPVVCMSMVNFIPGLPGEGVAPGQYLGLTAFILHPWSRGHVHITGPSLDDPLDFETGFLSDEKGLDMKQHVWAYKKQREIMRRMACFRGEVGPWHPAFAADSAAAVTETNSPLPDDVEDIVYSAEDDAAIAEFVRRRVDTTWHSMGTCKMKPRRQGGAVDAALNVYGVEGLKIADLSIAPGNVSGNTNNTALAIGERAADIFISELGLTA</sequence>